<keyword evidence="2" id="KW-0285">Flavoprotein</keyword>
<dbReference type="InterPro" id="IPR050641">
    <property type="entry name" value="RIFMO-like"/>
</dbReference>
<dbReference type="Gene3D" id="3.40.30.20">
    <property type="match status" value="1"/>
</dbReference>
<dbReference type="SUPFAM" id="SSF51905">
    <property type="entry name" value="FAD/NAD(P)-binding domain"/>
    <property type="match status" value="1"/>
</dbReference>
<reference evidence="7 8" key="1">
    <citation type="submission" date="2024-01" db="EMBL/GenBank/DDBJ databases">
        <title>A draft genome for the cacao thread blight pathogen Marasmiellus scandens.</title>
        <authorList>
            <person name="Baruah I.K."/>
            <person name="Leung J."/>
            <person name="Bukari Y."/>
            <person name="Amoako-Attah I."/>
            <person name="Meinhardt L.W."/>
            <person name="Bailey B.A."/>
            <person name="Cohen S.P."/>
        </authorList>
    </citation>
    <scope>NUCLEOTIDE SEQUENCE [LARGE SCALE GENOMIC DNA]</scope>
    <source>
        <strain evidence="7 8">GH-19</strain>
    </source>
</reference>
<dbReference type="Gene3D" id="3.30.9.10">
    <property type="entry name" value="D-Amino Acid Oxidase, subunit A, domain 2"/>
    <property type="match status" value="1"/>
</dbReference>
<evidence type="ECO:0000313" key="7">
    <source>
        <dbReference type="EMBL" id="KAK7453203.1"/>
    </source>
</evidence>
<feature type="domain" description="Phenol hydroxylase-like C-terminal dimerisation" evidence="6">
    <location>
        <begin position="417"/>
        <end position="600"/>
    </location>
</feature>
<proteinExistence type="inferred from homology"/>
<evidence type="ECO:0000259" key="6">
    <source>
        <dbReference type="Pfam" id="PF07976"/>
    </source>
</evidence>
<dbReference type="SUPFAM" id="SSF52833">
    <property type="entry name" value="Thioredoxin-like"/>
    <property type="match status" value="1"/>
</dbReference>
<keyword evidence="3" id="KW-0274">FAD</keyword>
<evidence type="ECO:0000256" key="1">
    <source>
        <dbReference type="ARBA" id="ARBA00007801"/>
    </source>
</evidence>
<dbReference type="EMBL" id="JBANRG010000027">
    <property type="protein sequence ID" value="KAK7453203.1"/>
    <property type="molecule type" value="Genomic_DNA"/>
</dbReference>
<dbReference type="SUPFAM" id="SSF54373">
    <property type="entry name" value="FAD-linked reductases, C-terminal domain"/>
    <property type="match status" value="1"/>
</dbReference>
<keyword evidence="8" id="KW-1185">Reference proteome</keyword>
<dbReference type="Pfam" id="PF07976">
    <property type="entry name" value="Phe_hydrox_dim"/>
    <property type="match status" value="1"/>
</dbReference>
<comment type="caution">
    <text evidence="7">The sequence shown here is derived from an EMBL/GenBank/DDBJ whole genome shotgun (WGS) entry which is preliminary data.</text>
</comment>
<evidence type="ECO:0000256" key="3">
    <source>
        <dbReference type="ARBA" id="ARBA00022827"/>
    </source>
</evidence>
<sequence>MKETDVDVLVVGAGPAGLMCALGLAKANVKVRIIDDKPDKIFTGHADGISPRTIEVLQSYGLADRLIKEGNQMIMAFTNRVPCITTPTARYPFEITLHQGAIEALFLDAMKEMNLEVSRCVIPTSFKILEDRTESSSLQCVQVCLKHLDMDTSEDSHKSDEIVYTKYLIGADGAHSWVRKFCGIAMEGEQTDDVWGVIDMIPDTDFPDIRNKAVIQSDTGSCINVPREGDMTRLYIQLEVKNSGNFMDIKSGRIDRNRSGIGPSELLDIARRAFHPYTFKTPKAFDWWTIYSVGQRVAASYSIKERIFIVGDACHTHSPKAGQGMNASINDAYNLVWKLVYVLRGWGQEGLLKTYELERRSYALELIEFDKKWAKMFSTKQKIQNSLNGEAVDDLAHKELLRAFQEFGGLTSGIGIQYPGSTIIDHFCPQDALHLAIGQRIPPVYVLRAADARIFQLQDLLPSDTRFKMLVFCGDISEEQKLSDLGRLAEKLLTQGGLLNKYSPGKGFDTVFDFITIMSGKKERVMCNNVPVFFRTPWVKLFIDDKDSTGDVGGKAYSSFGIDPSKGAIVIVRPDGYVGTITPLDGVAHLDRYFSGFMQQC</sequence>
<protein>
    <submittedName>
        <fullName evidence="7">Uncharacterized protein</fullName>
    </submittedName>
</protein>
<comment type="similarity">
    <text evidence="1">Belongs to the PheA/TfdB FAD monooxygenase family.</text>
</comment>
<dbReference type="InterPro" id="IPR036249">
    <property type="entry name" value="Thioredoxin-like_sf"/>
</dbReference>
<accession>A0ABR1J9S9</accession>
<dbReference type="InterPro" id="IPR036188">
    <property type="entry name" value="FAD/NAD-bd_sf"/>
</dbReference>
<evidence type="ECO:0000256" key="2">
    <source>
        <dbReference type="ARBA" id="ARBA00022630"/>
    </source>
</evidence>
<dbReference type="Gene3D" id="3.50.50.60">
    <property type="entry name" value="FAD/NAD(P)-binding domain"/>
    <property type="match status" value="1"/>
</dbReference>
<dbReference type="PANTHER" id="PTHR43004">
    <property type="entry name" value="TRK SYSTEM POTASSIUM UPTAKE PROTEIN"/>
    <property type="match status" value="1"/>
</dbReference>
<dbReference type="Pfam" id="PF01494">
    <property type="entry name" value="FAD_binding_3"/>
    <property type="match status" value="1"/>
</dbReference>
<keyword evidence="4" id="KW-0560">Oxidoreductase</keyword>
<evidence type="ECO:0000313" key="8">
    <source>
        <dbReference type="Proteomes" id="UP001498398"/>
    </source>
</evidence>
<dbReference type="InterPro" id="IPR038220">
    <property type="entry name" value="PHOX_C_sf"/>
</dbReference>
<dbReference type="Proteomes" id="UP001498398">
    <property type="component" value="Unassembled WGS sequence"/>
</dbReference>
<dbReference type="InterPro" id="IPR002938">
    <property type="entry name" value="FAD-bd"/>
</dbReference>
<dbReference type="PANTHER" id="PTHR43004:SF20">
    <property type="entry name" value="2-MONOOXYGENASE, PUTATIVE (AFU_ORTHOLOGUE AFUA_1G13660)-RELATED"/>
    <property type="match status" value="1"/>
</dbReference>
<name>A0ABR1J9S9_9AGAR</name>
<gene>
    <name evidence="7" type="ORF">VKT23_011883</name>
</gene>
<evidence type="ECO:0000259" key="5">
    <source>
        <dbReference type="Pfam" id="PF01494"/>
    </source>
</evidence>
<organism evidence="7 8">
    <name type="scientific">Marasmiellus scandens</name>
    <dbReference type="NCBI Taxonomy" id="2682957"/>
    <lineage>
        <taxon>Eukaryota</taxon>
        <taxon>Fungi</taxon>
        <taxon>Dikarya</taxon>
        <taxon>Basidiomycota</taxon>
        <taxon>Agaricomycotina</taxon>
        <taxon>Agaricomycetes</taxon>
        <taxon>Agaricomycetidae</taxon>
        <taxon>Agaricales</taxon>
        <taxon>Marasmiineae</taxon>
        <taxon>Omphalotaceae</taxon>
        <taxon>Marasmiellus</taxon>
    </lineage>
</organism>
<dbReference type="PRINTS" id="PR00420">
    <property type="entry name" value="RNGMNOXGNASE"/>
</dbReference>
<dbReference type="CDD" id="cd02979">
    <property type="entry name" value="PHOX_C"/>
    <property type="match status" value="1"/>
</dbReference>
<feature type="domain" description="FAD-binding" evidence="5">
    <location>
        <begin position="5"/>
        <end position="369"/>
    </location>
</feature>
<evidence type="ECO:0000256" key="4">
    <source>
        <dbReference type="ARBA" id="ARBA00023002"/>
    </source>
</evidence>
<dbReference type="InterPro" id="IPR012941">
    <property type="entry name" value="Phe_hydrox_C_dim_dom"/>
</dbReference>